<organism evidence="1">
    <name type="scientific">viral metagenome</name>
    <dbReference type="NCBI Taxonomy" id="1070528"/>
    <lineage>
        <taxon>unclassified sequences</taxon>
        <taxon>metagenomes</taxon>
        <taxon>organismal metagenomes</taxon>
    </lineage>
</organism>
<dbReference type="AlphaFoldDB" id="A0A6C0K496"/>
<proteinExistence type="predicted"/>
<name>A0A6C0K496_9ZZZZ</name>
<evidence type="ECO:0000313" key="1">
    <source>
        <dbReference type="EMBL" id="QHU12885.1"/>
    </source>
</evidence>
<reference evidence="1" key="1">
    <citation type="journal article" date="2020" name="Nature">
        <title>Giant virus diversity and host interactions through global metagenomics.</title>
        <authorList>
            <person name="Schulz F."/>
            <person name="Roux S."/>
            <person name="Paez-Espino D."/>
            <person name="Jungbluth S."/>
            <person name="Walsh D.A."/>
            <person name="Denef V.J."/>
            <person name="McMahon K.D."/>
            <person name="Konstantinidis K.T."/>
            <person name="Eloe-Fadrosh E.A."/>
            <person name="Kyrpides N.C."/>
            <person name="Woyke T."/>
        </authorList>
    </citation>
    <scope>NUCLEOTIDE SEQUENCE</scope>
    <source>
        <strain evidence="1">GVMAG-S-1101172-89</strain>
    </source>
</reference>
<accession>A0A6C0K496</accession>
<dbReference type="EMBL" id="MN740810">
    <property type="protein sequence ID" value="QHU12885.1"/>
    <property type="molecule type" value="Genomic_DNA"/>
</dbReference>
<sequence>MPVYTYLIYRHYANLLWDCFRGVKSMYKNETFTGKYKIDLPDVFKNENPHLEVPSNSVASISCWFTYDGIDGLQELMCHCFLDSSGYRILDQSERPFNVCIDIWLNKIQSFYDENE</sequence>
<protein>
    <submittedName>
        <fullName evidence="1">Uncharacterized protein</fullName>
    </submittedName>
</protein>